<sequence>EEKKLLPTTLILPTSISEEGLTSPAKSLPLWLCQVWCSGGPQNADEQEAVVVTSSSGKQCGDRNEDRRQASRIFCL</sequence>
<gene>
    <name evidence="1" type="ORF">CHARACLAT_028208</name>
</gene>
<name>A0ABU7D474_9TELE</name>
<organism evidence="1 2">
    <name type="scientific">Characodon lateralis</name>
    <dbReference type="NCBI Taxonomy" id="208331"/>
    <lineage>
        <taxon>Eukaryota</taxon>
        <taxon>Metazoa</taxon>
        <taxon>Chordata</taxon>
        <taxon>Craniata</taxon>
        <taxon>Vertebrata</taxon>
        <taxon>Euteleostomi</taxon>
        <taxon>Actinopterygii</taxon>
        <taxon>Neopterygii</taxon>
        <taxon>Teleostei</taxon>
        <taxon>Neoteleostei</taxon>
        <taxon>Acanthomorphata</taxon>
        <taxon>Ovalentaria</taxon>
        <taxon>Atherinomorphae</taxon>
        <taxon>Cyprinodontiformes</taxon>
        <taxon>Goodeidae</taxon>
        <taxon>Characodon</taxon>
    </lineage>
</organism>
<keyword evidence="2" id="KW-1185">Reference proteome</keyword>
<accession>A0ABU7D474</accession>
<proteinExistence type="predicted"/>
<protein>
    <submittedName>
        <fullName evidence="1">Uncharacterized protein</fullName>
    </submittedName>
</protein>
<feature type="non-terminal residue" evidence="1">
    <location>
        <position position="1"/>
    </location>
</feature>
<dbReference type="Proteomes" id="UP001352852">
    <property type="component" value="Unassembled WGS sequence"/>
</dbReference>
<comment type="caution">
    <text evidence="1">The sequence shown here is derived from an EMBL/GenBank/DDBJ whole genome shotgun (WGS) entry which is preliminary data.</text>
</comment>
<evidence type="ECO:0000313" key="1">
    <source>
        <dbReference type="EMBL" id="MED6268964.1"/>
    </source>
</evidence>
<dbReference type="EMBL" id="JAHUTJ010011914">
    <property type="protein sequence ID" value="MED6268964.1"/>
    <property type="molecule type" value="Genomic_DNA"/>
</dbReference>
<reference evidence="1 2" key="1">
    <citation type="submission" date="2021-06" db="EMBL/GenBank/DDBJ databases">
        <authorList>
            <person name="Palmer J.M."/>
        </authorList>
    </citation>
    <scope>NUCLEOTIDE SEQUENCE [LARGE SCALE GENOMIC DNA]</scope>
    <source>
        <strain evidence="1 2">CL_MEX2019</strain>
        <tissue evidence="1">Muscle</tissue>
    </source>
</reference>
<evidence type="ECO:0000313" key="2">
    <source>
        <dbReference type="Proteomes" id="UP001352852"/>
    </source>
</evidence>